<feature type="transmembrane region" description="Helical" evidence="15">
    <location>
        <begin position="544"/>
        <end position="562"/>
    </location>
</feature>
<evidence type="ECO:0000256" key="10">
    <source>
        <dbReference type="ARBA" id="ARBA00044662"/>
    </source>
</evidence>
<evidence type="ECO:0000256" key="1">
    <source>
        <dbReference type="ARBA" id="ARBA00004141"/>
    </source>
</evidence>
<dbReference type="PRINTS" id="PR00171">
    <property type="entry name" value="SUGRTRNSPORT"/>
</dbReference>
<dbReference type="InterPro" id="IPR005828">
    <property type="entry name" value="MFS_sugar_transport-like"/>
</dbReference>
<evidence type="ECO:0000256" key="8">
    <source>
        <dbReference type="ARBA" id="ARBA00044648"/>
    </source>
</evidence>
<evidence type="ECO:0000256" key="12">
    <source>
        <dbReference type="ARBA" id="ARBA00044710"/>
    </source>
</evidence>
<evidence type="ECO:0000259" key="16">
    <source>
        <dbReference type="PROSITE" id="PS50850"/>
    </source>
</evidence>
<feature type="transmembrane region" description="Helical" evidence="15">
    <location>
        <begin position="387"/>
        <end position="408"/>
    </location>
</feature>
<feature type="transmembrane region" description="Helical" evidence="15">
    <location>
        <begin position="120"/>
        <end position="138"/>
    </location>
</feature>
<dbReference type="Gene3D" id="1.20.1250.20">
    <property type="entry name" value="MFS general substrate transporter like domains"/>
    <property type="match status" value="1"/>
</dbReference>
<feature type="transmembrane region" description="Helical" evidence="15">
    <location>
        <begin position="423"/>
        <end position="443"/>
    </location>
</feature>
<dbReference type="PROSITE" id="PS50850">
    <property type="entry name" value="MFS"/>
    <property type="match status" value="1"/>
</dbReference>
<comment type="caution">
    <text evidence="17">The sequence shown here is derived from an EMBL/GenBank/DDBJ whole genome shotgun (WGS) entry which is preliminary data.</text>
</comment>
<feature type="transmembrane region" description="Helical" evidence="15">
    <location>
        <begin position="175"/>
        <end position="194"/>
    </location>
</feature>
<comment type="catalytic activity">
    <reaction evidence="7">
        <text>D-galactose(in) = D-galactose(out)</text>
        <dbReference type="Rhea" id="RHEA:34915"/>
        <dbReference type="ChEBI" id="CHEBI:4139"/>
    </reaction>
    <physiologicalReaction direction="right-to-left" evidence="7">
        <dbReference type="Rhea" id="RHEA:34917"/>
    </physiologicalReaction>
</comment>
<dbReference type="Pfam" id="PF00083">
    <property type="entry name" value="Sugar_tr"/>
    <property type="match status" value="1"/>
</dbReference>
<dbReference type="InterPro" id="IPR020846">
    <property type="entry name" value="MFS_dom"/>
</dbReference>
<dbReference type="SUPFAM" id="SSF103473">
    <property type="entry name" value="MFS general substrate transporter"/>
    <property type="match status" value="1"/>
</dbReference>
<feature type="transmembrane region" description="Helical" evidence="15">
    <location>
        <begin position="206"/>
        <end position="223"/>
    </location>
</feature>
<dbReference type="NCBIfam" id="TIGR00879">
    <property type="entry name" value="SP"/>
    <property type="match status" value="1"/>
</dbReference>
<evidence type="ECO:0000256" key="14">
    <source>
        <dbReference type="RuleBase" id="RU003346"/>
    </source>
</evidence>
<keyword evidence="6 15" id="KW-0472">Membrane</keyword>
<comment type="subcellular location">
    <subcellularLocation>
        <location evidence="1">Membrane</location>
        <topology evidence="1">Multi-pass membrane protein</topology>
    </subcellularLocation>
</comment>
<feature type="transmembrane region" description="Helical" evidence="15">
    <location>
        <begin position="512"/>
        <end position="532"/>
    </location>
</feature>
<comment type="subunit">
    <text evidence="2">Homodimer.</text>
</comment>
<dbReference type="InterPro" id="IPR005829">
    <property type="entry name" value="Sugar_transporter_CS"/>
</dbReference>
<dbReference type="GO" id="GO:0015149">
    <property type="term" value="F:hexose transmembrane transporter activity"/>
    <property type="evidence" value="ECO:0007669"/>
    <property type="project" value="TreeGrafter"/>
</dbReference>
<dbReference type="AlphaFoldDB" id="W3A0E7"/>
<comment type="catalytic activity">
    <reaction evidence="9">
        <text>D-xylose(out) = D-xylose(in)</text>
        <dbReference type="Rhea" id="RHEA:78427"/>
        <dbReference type="ChEBI" id="CHEBI:53455"/>
    </reaction>
    <physiologicalReaction direction="left-to-right" evidence="9">
        <dbReference type="Rhea" id="RHEA:78428"/>
    </physiologicalReaction>
</comment>
<dbReference type="Proteomes" id="UP000018948">
    <property type="component" value="Unassembled WGS sequence"/>
</dbReference>
<dbReference type="PROSITE" id="PS00217">
    <property type="entry name" value="SUGAR_TRANSPORT_2"/>
    <property type="match status" value="1"/>
</dbReference>
<evidence type="ECO:0000256" key="15">
    <source>
        <dbReference type="SAM" id="Phobius"/>
    </source>
</evidence>
<feature type="transmembrane region" description="Helical" evidence="15">
    <location>
        <begin position="263"/>
        <end position="285"/>
    </location>
</feature>
<keyword evidence="4 15" id="KW-0812">Transmembrane</keyword>
<feature type="transmembrane region" description="Helical" evidence="15">
    <location>
        <begin position="450"/>
        <end position="470"/>
    </location>
</feature>
<dbReference type="InterPro" id="IPR036259">
    <property type="entry name" value="MFS_trans_sf"/>
</dbReference>
<evidence type="ECO:0000256" key="7">
    <source>
        <dbReference type="ARBA" id="ARBA00044637"/>
    </source>
</evidence>
<evidence type="ECO:0000256" key="2">
    <source>
        <dbReference type="ARBA" id="ARBA00011738"/>
    </source>
</evidence>
<evidence type="ECO:0000256" key="11">
    <source>
        <dbReference type="ARBA" id="ARBA00044668"/>
    </source>
</evidence>
<feature type="domain" description="Major facilitator superfamily (MFS) profile" evidence="16">
    <location>
        <begin position="125"/>
        <end position="566"/>
    </location>
</feature>
<protein>
    <recommendedName>
        <fullName evidence="13">Hexose transporter 1</fullName>
    </recommendedName>
</protein>
<evidence type="ECO:0000313" key="17">
    <source>
        <dbReference type="EMBL" id="ETP52004.1"/>
    </source>
</evidence>
<dbReference type="InterPro" id="IPR003663">
    <property type="entry name" value="Sugar/inositol_transpt"/>
</dbReference>
<comment type="catalytic activity">
    <reaction evidence="12">
        <text>D-fructose(out) = D-fructose(in)</text>
        <dbReference type="Rhea" id="RHEA:60372"/>
        <dbReference type="ChEBI" id="CHEBI:37721"/>
    </reaction>
    <physiologicalReaction direction="left-to-right" evidence="12">
        <dbReference type="Rhea" id="RHEA:60373"/>
    </physiologicalReaction>
</comment>
<evidence type="ECO:0000256" key="9">
    <source>
        <dbReference type="ARBA" id="ARBA00044656"/>
    </source>
</evidence>
<comment type="catalytic activity">
    <reaction evidence="11">
        <text>D-glucosamine(out) = D-glucosamine(in)</text>
        <dbReference type="Rhea" id="RHEA:78423"/>
        <dbReference type="ChEBI" id="CHEBI:58723"/>
    </reaction>
    <physiologicalReaction direction="left-to-right" evidence="11">
        <dbReference type="Rhea" id="RHEA:78424"/>
    </physiologicalReaction>
</comment>
<feature type="non-terminal residue" evidence="17">
    <location>
        <position position="1"/>
    </location>
</feature>
<keyword evidence="3 14" id="KW-0813">Transport</keyword>
<comment type="catalytic activity">
    <reaction evidence="10">
        <text>D-mannose(out) = D-mannose(in)</text>
        <dbReference type="Rhea" id="RHEA:78391"/>
        <dbReference type="ChEBI" id="CHEBI:4208"/>
    </reaction>
    <physiologicalReaction direction="left-to-right" evidence="10">
        <dbReference type="Rhea" id="RHEA:78392"/>
    </physiologicalReaction>
</comment>
<feature type="transmembrane region" description="Helical" evidence="15">
    <location>
        <begin position="476"/>
        <end position="500"/>
    </location>
</feature>
<evidence type="ECO:0000256" key="13">
    <source>
        <dbReference type="ARBA" id="ARBA00044780"/>
    </source>
</evidence>
<comment type="catalytic activity">
    <reaction evidence="8">
        <text>D-glucose(out) = D-glucose(in)</text>
        <dbReference type="Rhea" id="RHEA:60376"/>
        <dbReference type="ChEBI" id="CHEBI:4167"/>
    </reaction>
    <physiologicalReaction direction="left-to-right" evidence="8">
        <dbReference type="Rhea" id="RHEA:60377"/>
    </physiologicalReaction>
</comment>
<evidence type="ECO:0000256" key="5">
    <source>
        <dbReference type="ARBA" id="ARBA00022989"/>
    </source>
</evidence>
<reference evidence="17 18" key="1">
    <citation type="submission" date="2013-11" db="EMBL/GenBank/DDBJ databases">
        <title>The Genome Sequence of Phytophthora parasitica P10297.</title>
        <authorList>
            <consortium name="The Broad Institute Genomics Platform"/>
            <person name="Russ C."/>
            <person name="Tyler B."/>
            <person name="Panabieres F."/>
            <person name="Shan W."/>
            <person name="Tripathy S."/>
            <person name="Grunwald N."/>
            <person name="Machado M."/>
            <person name="Johnson C.S."/>
            <person name="Walker B."/>
            <person name="Young S.K."/>
            <person name="Zeng Q."/>
            <person name="Gargeya S."/>
            <person name="Fitzgerald M."/>
            <person name="Haas B."/>
            <person name="Abouelleil A."/>
            <person name="Allen A.W."/>
            <person name="Alvarado L."/>
            <person name="Arachchi H.M."/>
            <person name="Berlin A.M."/>
            <person name="Chapman S.B."/>
            <person name="Gainer-Dewar J."/>
            <person name="Goldberg J."/>
            <person name="Griggs A."/>
            <person name="Gujja S."/>
            <person name="Hansen M."/>
            <person name="Howarth C."/>
            <person name="Imamovic A."/>
            <person name="Ireland A."/>
            <person name="Larimer J."/>
            <person name="McCowan C."/>
            <person name="Murphy C."/>
            <person name="Pearson M."/>
            <person name="Poon T.W."/>
            <person name="Priest M."/>
            <person name="Roberts A."/>
            <person name="Saif S."/>
            <person name="Shea T."/>
            <person name="Sisk P."/>
            <person name="Sykes S."/>
            <person name="Wortman J."/>
            <person name="Nusbaum C."/>
            <person name="Birren B."/>
        </authorList>
    </citation>
    <scope>NUCLEOTIDE SEQUENCE [LARGE SCALE GENOMIC DNA]</scope>
    <source>
        <strain evidence="17 18">P10297</strain>
    </source>
</reference>
<dbReference type="InterPro" id="IPR045263">
    <property type="entry name" value="GLUT"/>
</dbReference>
<gene>
    <name evidence="17" type="ORF">F442_02925</name>
</gene>
<comment type="similarity">
    <text evidence="14">Belongs to the major facilitator superfamily. Sugar transporter (TC 2.A.1.1) family.</text>
</comment>
<evidence type="ECO:0000256" key="3">
    <source>
        <dbReference type="ARBA" id="ARBA00022448"/>
    </source>
</evidence>
<accession>W3A0E7</accession>
<feature type="transmembrane region" description="Helical" evidence="15">
    <location>
        <begin position="229"/>
        <end position="251"/>
    </location>
</feature>
<dbReference type="PANTHER" id="PTHR23503">
    <property type="entry name" value="SOLUTE CARRIER FAMILY 2"/>
    <property type="match status" value="1"/>
</dbReference>
<evidence type="ECO:0000256" key="4">
    <source>
        <dbReference type="ARBA" id="ARBA00022692"/>
    </source>
</evidence>
<keyword evidence="5 15" id="KW-1133">Transmembrane helix</keyword>
<name>W3A0E7_PHYNI</name>
<sequence length="591" mass="65258">ETIVHNRLATINATHKHWNEGIRSVGFEMSSSLPSASACMHFHSRFFPDGTECKSTSTSSQRCETVTFEFARDFRSLQLELVMAPHESPRNGYAVVQTPPAYAHDEPMLNIEDRSLKPTWIVYSSVGIAMLEAFHYGWSNSQVNLSTFSNTDECNARPVEEGTCLMFPGHTHTTWTLLVNAWIVGGMFGSLLSGFPSNKWGRRTTLRFNAIIMVLGSVIQVVANNPTWFSAGRFVTGVANGVAMAVVNTFLNEISTPHNRHALGTNTHLAATLGIFGVATTFWYWNTTSGFRWIAGMPIVFAAGFVVMSFFFMVESPVWLVANGKDEEAEKELARLYGKQNVNVMMGWIQANDRRSKLPSMLSGVSDKVHTETNWTILTNKKFRKPLVIALGLTCINQLVGINAVFFYSSSILKDAGISDSRVGLMIIDILNVVPVPIAAALTKVMRKRTMLMSGIFVMVLCCIGMTFSLVYSVGWLSIVFLGVFVVGYDLSIGPLLWPIVAELFADSARGAAVGICITMKWICSLIVGIGFPYVEEAITNYSFTPFLGTTILSIIFIYFMVPETSDKTIAEIQDGFRSDHSVQSSSKSQI</sequence>
<evidence type="ECO:0000256" key="6">
    <source>
        <dbReference type="ARBA" id="ARBA00023136"/>
    </source>
</evidence>
<dbReference type="GO" id="GO:0016020">
    <property type="term" value="C:membrane"/>
    <property type="evidence" value="ECO:0007669"/>
    <property type="project" value="UniProtKB-SubCell"/>
</dbReference>
<dbReference type="OrthoDB" id="4540492at2759"/>
<feature type="transmembrane region" description="Helical" evidence="15">
    <location>
        <begin position="291"/>
        <end position="314"/>
    </location>
</feature>
<dbReference type="PANTHER" id="PTHR23503:SF8">
    <property type="entry name" value="FACILITATED GLUCOSE TRANSPORTER PROTEIN 1"/>
    <property type="match status" value="1"/>
</dbReference>
<proteinExistence type="inferred from homology"/>
<evidence type="ECO:0000313" key="18">
    <source>
        <dbReference type="Proteomes" id="UP000018948"/>
    </source>
</evidence>
<organism evidence="17 18">
    <name type="scientific">Phytophthora nicotianae P10297</name>
    <dbReference type="NCBI Taxonomy" id="1317064"/>
    <lineage>
        <taxon>Eukaryota</taxon>
        <taxon>Sar</taxon>
        <taxon>Stramenopiles</taxon>
        <taxon>Oomycota</taxon>
        <taxon>Peronosporomycetes</taxon>
        <taxon>Peronosporales</taxon>
        <taxon>Peronosporaceae</taxon>
        <taxon>Phytophthora</taxon>
    </lineage>
</organism>
<dbReference type="EMBL" id="ANIY01000667">
    <property type="protein sequence ID" value="ETP52004.1"/>
    <property type="molecule type" value="Genomic_DNA"/>
</dbReference>